<evidence type="ECO:0000313" key="1">
    <source>
        <dbReference type="EMBL" id="CAI9178400.1"/>
    </source>
</evidence>
<organism evidence="1 2">
    <name type="scientific">Rangifer tarandus platyrhynchus</name>
    <name type="common">Svalbard reindeer</name>
    <dbReference type="NCBI Taxonomy" id="3082113"/>
    <lineage>
        <taxon>Eukaryota</taxon>
        <taxon>Metazoa</taxon>
        <taxon>Chordata</taxon>
        <taxon>Craniata</taxon>
        <taxon>Vertebrata</taxon>
        <taxon>Euteleostomi</taxon>
        <taxon>Mammalia</taxon>
        <taxon>Eutheria</taxon>
        <taxon>Laurasiatheria</taxon>
        <taxon>Artiodactyla</taxon>
        <taxon>Ruminantia</taxon>
        <taxon>Pecora</taxon>
        <taxon>Cervidae</taxon>
        <taxon>Odocoileinae</taxon>
        <taxon>Rangifer</taxon>
    </lineage>
</organism>
<dbReference type="EMBL" id="OX459943">
    <property type="protein sequence ID" value="CAI9178400.1"/>
    <property type="molecule type" value="Genomic_DNA"/>
</dbReference>
<reference evidence="1" key="1">
    <citation type="submission" date="2023-04" db="EMBL/GenBank/DDBJ databases">
        <authorList>
            <consortium name="ELIXIR-Norway"/>
        </authorList>
    </citation>
    <scope>NUCLEOTIDE SEQUENCE [LARGE SCALE GENOMIC DNA]</scope>
</reference>
<evidence type="ECO:0000313" key="2">
    <source>
        <dbReference type="Proteomes" id="UP001176941"/>
    </source>
</evidence>
<sequence length="120" mass="13329">MWRSNLKEQWGLLLPSQGPPHHHHRLHWVLCPCKVSTRVHHTGSRPELLPRLHRWHPQATLATPDQPYCPLSAQGICAREHEPQAQSRASGCPFVLDSWRQHGEVGLGLGAGVQGPAVGT</sequence>
<proteinExistence type="predicted"/>
<gene>
    <name evidence="1" type="ORF">MRATA1EN1_LOCUS27362</name>
</gene>
<dbReference type="Proteomes" id="UP001176941">
    <property type="component" value="Chromosome 7"/>
</dbReference>
<name>A0ABN8ZY87_RANTA</name>
<protein>
    <submittedName>
        <fullName evidence="1">Uncharacterized protein</fullName>
    </submittedName>
</protein>
<accession>A0ABN8ZY87</accession>
<keyword evidence="2" id="KW-1185">Reference proteome</keyword>